<comment type="caution">
    <text evidence="1">The sequence shown here is derived from an EMBL/GenBank/DDBJ whole genome shotgun (WGS) entry which is preliminary data.</text>
</comment>
<sequence length="165" mass="19326">MHNKLRVFVSLHHRGQLSLAYNREQLGSAAYHWGILISPKRWYKGEECYYFDVTDSACPVLNRVDQNPGHMWYFRANTDLDPTTDAQLLGKVMIGKISRNVPTRQSEPVSNRFHFRRGFHWNRNAGFADEFDGNQFMEDSLAWVDMRLKNIEPTGNTLNYTKRPM</sequence>
<dbReference type="InterPro" id="IPR054208">
    <property type="entry name" value="DUF6914"/>
</dbReference>
<organism evidence="1 2">
    <name type="scientific">Aspergillus nanangensis</name>
    <dbReference type="NCBI Taxonomy" id="2582783"/>
    <lineage>
        <taxon>Eukaryota</taxon>
        <taxon>Fungi</taxon>
        <taxon>Dikarya</taxon>
        <taxon>Ascomycota</taxon>
        <taxon>Pezizomycotina</taxon>
        <taxon>Eurotiomycetes</taxon>
        <taxon>Eurotiomycetidae</taxon>
        <taxon>Eurotiales</taxon>
        <taxon>Aspergillaceae</taxon>
        <taxon>Aspergillus</taxon>
        <taxon>Aspergillus subgen. Circumdati</taxon>
    </lineage>
</organism>
<keyword evidence="2" id="KW-1185">Reference proteome</keyword>
<dbReference type="AlphaFoldDB" id="A0AAD4GQJ5"/>
<evidence type="ECO:0000313" key="1">
    <source>
        <dbReference type="EMBL" id="KAF9884443.1"/>
    </source>
</evidence>
<dbReference type="Pfam" id="PF21858">
    <property type="entry name" value="DUF6914"/>
    <property type="match status" value="1"/>
</dbReference>
<accession>A0AAD4GQJ5</accession>
<name>A0AAD4GQJ5_ASPNN</name>
<proteinExistence type="predicted"/>
<reference evidence="1" key="2">
    <citation type="submission" date="2020-02" db="EMBL/GenBank/DDBJ databases">
        <authorList>
            <person name="Gilchrist C.L.M."/>
            <person name="Chooi Y.-H."/>
        </authorList>
    </citation>
    <scope>NUCLEOTIDE SEQUENCE</scope>
    <source>
        <strain evidence="1">MST-FP2251</strain>
    </source>
</reference>
<gene>
    <name evidence="1" type="ORF">FE257_001774</name>
</gene>
<dbReference type="Proteomes" id="UP001194746">
    <property type="component" value="Unassembled WGS sequence"/>
</dbReference>
<dbReference type="EMBL" id="VCAU01000122">
    <property type="protein sequence ID" value="KAF9884443.1"/>
    <property type="molecule type" value="Genomic_DNA"/>
</dbReference>
<protein>
    <submittedName>
        <fullName evidence="1">Uncharacterized protein</fullName>
    </submittedName>
</protein>
<evidence type="ECO:0000313" key="2">
    <source>
        <dbReference type="Proteomes" id="UP001194746"/>
    </source>
</evidence>
<reference evidence="1" key="1">
    <citation type="journal article" date="2019" name="Beilstein J. Org. Chem.">
        <title>Nanangenines: drimane sesquiterpenoids as the dominant metabolite cohort of a novel Australian fungus, Aspergillus nanangensis.</title>
        <authorList>
            <person name="Lacey H.J."/>
            <person name="Gilchrist C.L.M."/>
            <person name="Crombie A."/>
            <person name="Kalaitzis J.A."/>
            <person name="Vuong D."/>
            <person name="Rutledge P.J."/>
            <person name="Turner P."/>
            <person name="Pitt J.I."/>
            <person name="Lacey E."/>
            <person name="Chooi Y.H."/>
            <person name="Piggott A.M."/>
        </authorList>
    </citation>
    <scope>NUCLEOTIDE SEQUENCE</scope>
    <source>
        <strain evidence="1">MST-FP2251</strain>
    </source>
</reference>